<accession>A0ABP6FV99</accession>
<evidence type="ECO:0000313" key="3">
    <source>
        <dbReference type="Proteomes" id="UP001501666"/>
    </source>
</evidence>
<dbReference type="RefSeq" id="WP_346158314.1">
    <property type="nucleotide sequence ID" value="NZ_BAAATE010000087.1"/>
</dbReference>
<protein>
    <submittedName>
        <fullName evidence="2">Uncharacterized protein</fullName>
    </submittedName>
</protein>
<evidence type="ECO:0000313" key="2">
    <source>
        <dbReference type="EMBL" id="GAA2702750.1"/>
    </source>
</evidence>
<evidence type="ECO:0000256" key="1">
    <source>
        <dbReference type="SAM" id="MobiDB-lite"/>
    </source>
</evidence>
<comment type="caution">
    <text evidence="2">The sequence shown here is derived from an EMBL/GenBank/DDBJ whole genome shotgun (WGS) entry which is preliminary data.</text>
</comment>
<sequence>MTDPATWQVCPGDDNPLEVDEGRWQICGWPAPAGEAGVVQPDVLVDVIGVPNGRLVADLIVASVQAIATAARRSGVEVAAVPGGWEHAPDCAACVDVGLVPVLLLKRAWTPCRCRRGRRLLELHVAALTGGDHPDGDAATGAADRPDPPNRGRS</sequence>
<gene>
    <name evidence="2" type="ORF">GCM10010412_100890</name>
</gene>
<organism evidence="2 3">
    <name type="scientific">Nonomuraea recticatena</name>
    <dbReference type="NCBI Taxonomy" id="46178"/>
    <lineage>
        <taxon>Bacteria</taxon>
        <taxon>Bacillati</taxon>
        <taxon>Actinomycetota</taxon>
        <taxon>Actinomycetes</taxon>
        <taxon>Streptosporangiales</taxon>
        <taxon>Streptosporangiaceae</taxon>
        <taxon>Nonomuraea</taxon>
    </lineage>
</organism>
<reference evidence="3" key="1">
    <citation type="journal article" date="2019" name="Int. J. Syst. Evol. Microbiol.">
        <title>The Global Catalogue of Microorganisms (GCM) 10K type strain sequencing project: providing services to taxonomists for standard genome sequencing and annotation.</title>
        <authorList>
            <consortium name="The Broad Institute Genomics Platform"/>
            <consortium name="The Broad Institute Genome Sequencing Center for Infectious Disease"/>
            <person name="Wu L."/>
            <person name="Ma J."/>
        </authorList>
    </citation>
    <scope>NUCLEOTIDE SEQUENCE [LARGE SCALE GENOMIC DNA]</scope>
    <source>
        <strain evidence="3">JCM 6835</strain>
    </source>
</reference>
<dbReference type="EMBL" id="BAAATE010000087">
    <property type="protein sequence ID" value="GAA2702750.1"/>
    <property type="molecule type" value="Genomic_DNA"/>
</dbReference>
<keyword evidence="3" id="KW-1185">Reference proteome</keyword>
<proteinExistence type="predicted"/>
<name>A0ABP6FV99_9ACTN</name>
<feature type="region of interest" description="Disordered" evidence="1">
    <location>
        <begin position="132"/>
        <end position="154"/>
    </location>
</feature>
<dbReference type="Proteomes" id="UP001501666">
    <property type="component" value="Unassembled WGS sequence"/>
</dbReference>
<feature type="compositionally biased region" description="Basic and acidic residues" evidence="1">
    <location>
        <begin position="144"/>
        <end position="154"/>
    </location>
</feature>